<organism evidence="1 2">
    <name type="scientific">Peronospora matthiolae</name>
    <dbReference type="NCBI Taxonomy" id="2874970"/>
    <lineage>
        <taxon>Eukaryota</taxon>
        <taxon>Sar</taxon>
        <taxon>Stramenopiles</taxon>
        <taxon>Oomycota</taxon>
        <taxon>Peronosporomycetes</taxon>
        <taxon>Peronosporales</taxon>
        <taxon>Peronosporaceae</taxon>
        <taxon>Peronospora</taxon>
    </lineage>
</organism>
<reference evidence="1" key="1">
    <citation type="submission" date="2024-01" db="EMBL/GenBank/DDBJ databases">
        <authorList>
            <person name="Webb A."/>
        </authorList>
    </citation>
    <scope>NUCLEOTIDE SEQUENCE</scope>
    <source>
        <strain evidence="1">Pm1</strain>
    </source>
</reference>
<accession>A0AAV1VL54</accession>
<dbReference type="Proteomes" id="UP001162060">
    <property type="component" value="Unassembled WGS sequence"/>
</dbReference>
<protein>
    <submittedName>
        <fullName evidence="1">Uncharacterized protein</fullName>
    </submittedName>
</protein>
<dbReference type="EMBL" id="CAKLBY020000378">
    <property type="protein sequence ID" value="CAK7946982.1"/>
    <property type="molecule type" value="Genomic_DNA"/>
</dbReference>
<evidence type="ECO:0000313" key="2">
    <source>
        <dbReference type="Proteomes" id="UP001162060"/>
    </source>
</evidence>
<proteinExistence type="predicted"/>
<gene>
    <name evidence="1" type="ORF">PM001_LOCUS32132</name>
</gene>
<name>A0AAV1VL54_9STRA</name>
<dbReference type="AlphaFoldDB" id="A0AAV1VL54"/>
<comment type="caution">
    <text evidence="1">The sequence shown here is derived from an EMBL/GenBank/DDBJ whole genome shotgun (WGS) entry which is preliminary data.</text>
</comment>
<sequence length="78" mass="8763">MNFSNEDRSVIKPTQEKWKTAKLSKLRGFLCPPTMVVAYALVEMHLSYAYLEESCSSFAGHNVAMEAGRTVRPGRLVL</sequence>
<evidence type="ECO:0000313" key="1">
    <source>
        <dbReference type="EMBL" id="CAK7946982.1"/>
    </source>
</evidence>